<evidence type="ECO:0000313" key="2">
    <source>
        <dbReference type="Proteomes" id="UP001055072"/>
    </source>
</evidence>
<dbReference type="EMBL" id="MU274909">
    <property type="protein sequence ID" value="KAI0089870.1"/>
    <property type="molecule type" value="Genomic_DNA"/>
</dbReference>
<dbReference type="Proteomes" id="UP001055072">
    <property type="component" value="Unassembled WGS sequence"/>
</dbReference>
<gene>
    <name evidence="1" type="ORF">BDY19DRAFT_89397</name>
</gene>
<organism evidence="1 2">
    <name type="scientific">Irpex rosettiformis</name>
    <dbReference type="NCBI Taxonomy" id="378272"/>
    <lineage>
        <taxon>Eukaryota</taxon>
        <taxon>Fungi</taxon>
        <taxon>Dikarya</taxon>
        <taxon>Basidiomycota</taxon>
        <taxon>Agaricomycotina</taxon>
        <taxon>Agaricomycetes</taxon>
        <taxon>Polyporales</taxon>
        <taxon>Irpicaceae</taxon>
        <taxon>Irpex</taxon>
    </lineage>
</organism>
<name>A0ACB8U6N0_9APHY</name>
<comment type="caution">
    <text evidence="1">The sequence shown here is derived from an EMBL/GenBank/DDBJ whole genome shotgun (WGS) entry which is preliminary data.</text>
</comment>
<reference evidence="1" key="1">
    <citation type="journal article" date="2021" name="Environ. Microbiol.">
        <title>Gene family expansions and transcriptome signatures uncover fungal adaptations to wood decay.</title>
        <authorList>
            <person name="Hage H."/>
            <person name="Miyauchi S."/>
            <person name="Viragh M."/>
            <person name="Drula E."/>
            <person name="Min B."/>
            <person name="Chaduli D."/>
            <person name="Navarro D."/>
            <person name="Favel A."/>
            <person name="Norest M."/>
            <person name="Lesage-Meessen L."/>
            <person name="Balint B."/>
            <person name="Merenyi Z."/>
            <person name="de Eugenio L."/>
            <person name="Morin E."/>
            <person name="Martinez A.T."/>
            <person name="Baldrian P."/>
            <person name="Stursova M."/>
            <person name="Martinez M.J."/>
            <person name="Novotny C."/>
            <person name="Magnuson J.K."/>
            <person name="Spatafora J.W."/>
            <person name="Maurice S."/>
            <person name="Pangilinan J."/>
            <person name="Andreopoulos W."/>
            <person name="LaButti K."/>
            <person name="Hundley H."/>
            <person name="Na H."/>
            <person name="Kuo A."/>
            <person name="Barry K."/>
            <person name="Lipzen A."/>
            <person name="Henrissat B."/>
            <person name="Riley R."/>
            <person name="Ahrendt S."/>
            <person name="Nagy L.G."/>
            <person name="Grigoriev I.V."/>
            <person name="Martin F."/>
            <person name="Rosso M.N."/>
        </authorList>
    </citation>
    <scope>NUCLEOTIDE SEQUENCE</scope>
    <source>
        <strain evidence="1">CBS 384.51</strain>
    </source>
</reference>
<protein>
    <submittedName>
        <fullName evidence="1">Uncharacterized protein</fullName>
    </submittedName>
</protein>
<evidence type="ECO:0000313" key="1">
    <source>
        <dbReference type="EMBL" id="KAI0089870.1"/>
    </source>
</evidence>
<keyword evidence="2" id="KW-1185">Reference proteome</keyword>
<proteinExistence type="predicted"/>
<sequence length="604" mass="64731">MESFINVDGFWDLPQHPSTFSSLPEDDFLALLQKQFPSSNNIFDISPSDGVDPLNINPLGIPNPTPPSTDSSPSPPSVPHEPASSRPQSGVFNVDGANSSKANEDSSLKRKASDESMNDESMQKDGSAGPSSDPASKRPASGPHRRKSTGHPHQDETRLLKRKEQNRAAQRAFRERKEKHVKDLEDKVAALEAKNQLANSENDNLRDLLSRLQSENMALKQASFTFNVPKPNNAASPPVFPSPQQHIFSSPGASTSTSASSPVGQILQPQSYDVNFASLIPFDPASLSVIDEPTATDSAMNMDYGFGQPNGLSPYKTIASNPMYMSFAEPTPYDLSPPPLHPLLQTSLPADSNALQSFSSWATSNSAPSPGRTAFESLFGGFHGSQPSVDFQALLESPPSAVSPVSHGGVRSNPSSPPALSNNGPEPTHNPILPKGHDKCPKTKEEVSRMIQQQGQSAFVESPSAQVPAQTSLYQPTNGSLADSCTMLTADSLMANTEKSPAAQSSQSEETVVGPNGGFVKKMSDGAGSIVMCKGSSFPKTEKSERNIEVLTAWRTITSNPQFKNVDINDLCSEFTKKARCDGTKVVLEPESVSCIIERLGKSQ</sequence>
<accession>A0ACB8U6N0</accession>